<name>A0A7Y0K4M1_9BACI</name>
<dbReference type="RefSeq" id="WP_169187638.1">
    <property type="nucleotide sequence ID" value="NZ_JABBPK010000001.1"/>
</dbReference>
<gene>
    <name evidence="1" type="ORF">HHU08_01475</name>
</gene>
<reference evidence="1 2" key="1">
    <citation type="submission" date="2020-04" db="EMBL/GenBank/DDBJ databases">
        <title>Bacillus sp. UniB3 isolated from commercial digestive syrup.</title>
        <authorList>
            <person name="Thorat V."/>
            <person name="Kirdat K."/>
            <person name="Tiwarekar B."/>
            <person name="Yadav A."/>
        </authorList>
    </citation>
    <scope>NUCLEOTIDE SEQUENCE [LARGE SCALE GENOMIC DNA]</scope>
    <source>
        <strain evidence="1 2">UniB3</strain>
    </source>
</reference>
<accession>A0A7Y0K4M1</accession>
<dbReference type="Proteomes" id="UP000588491">
    <property type="component" value="Unassembled WGS sequence"/>
</dbReference>
<dbReference type="EMBL" id="JABBPK010000001">
    <property type="protein sequence ID" value="NMO75711.1"/>
    <property type="molecule type" value="Genomic_DNA"/>
</dbReference>
<proteinExistence type="predicted"/>
<protein>
    <submittedName>
        <fullName evidence="1">Uncharacterized protein</fullName>
    </submittedName>
</protein>
<evidence type="ECO:0000313" key="1">
    <source>
        <dbReference type="EMBL" id="NMO75711.1"/>
    </source>
</evidence>
<evidence type="ECO:0000313" key="2">
    <source>
        <dbReference type="Proteomes" id="UP000588491"/>
    </source>
</evidence>
<organism evidence="1 2">
    <name type="scientific">Niallia alba</name>
    <dbReference type="NCBI Taxonomy" id="2729105"/>
    <lineage>
        <taxon>Bacteria</taxon>
        <taxon>Bacillati</taxon>
        <taxon>Bacillota</taxon>
        <taxon>Bacilli</taxon>
        <taxon>Bacillales</taxon>
        <taxon>Bacillaceae</taxon>
        <taxon>Niallia</taxon>
    </lineage>
</organism>
<comment type="caution">
    <text evidence="1">The sequence shown here is derived from an EMBL/GenBank/DDBJ whole genome shotgun (WGS) entry which is preliminary data.</text>
</comment>
<dbReference type="AlphaFoldDB" id="A0A7Y0K4M1"/>
<sequence length="77" mass="9144">MKKKTNISTICCLEIFGRNYNVELYHQKEDDPNEMRKILDNISMTMYLTNANNIKKMKDLIREINCPYLIEVTTVKI</sequence>
<keyword evidence="2" id="KW-1185">Reference proteome</keyword>